<evidence type="ECO:0000313" key="2">
    <source>
        <dbReference type="EMBL" id="GEM09353.1"/>
    </source>
</evidence>
<dbReference type="EMBL" id="BJWK01000007">
    <property type="protein sequence ID" value="GEM09353.1"/>
    <property type="molecule type" value="Genomic_DNA"/>
</dbReference>
<dbReference type="AlphaFoldDB" id="A0A511KG50"/>
<accession>A0A511KG50</accession>
<gene>
    <name evidence="2" type="ORF">Rt10032_c07g3370</name>
</gene>
<reference evidence="2 3" key="1">
    <citation type="submission" date="2019-07" db="EMBL/GenBank/DDBJ databases">
        <title>Rhodotorula toruloides NBRC10032 genome sequencing.</title>
        <authorList>
            <person name="Shida Y."/>
            <person name="Takaku H."/>
            <person name="Ogasawara W."/>
            <person name="Mori K."/>
        </authorList>
    </citation>
    <scope>NUCLEOTIDE SEQUENCE [LARGE SCALE GENOMIC DNA]</scope>
    <source>
        <strain evidence="2 3">NBRC10032</strain>
    </source>
</reference>
<evidence type="ECO:0000313" key="3">
    <source>
        <dbReference type="Proteomes" id="UP000321518"/>
    </source>
</evidence>
<protein>
    <submittedName>
        <fullName evidence="2">Uncharacterized protein</fullName>
    </submittedName>
</protein>
<evidence type="ECO:0000256" key="1">
    <source>
        <dbReference type="SAM" id="MobiDB-lite"/>
    </source>
</evidence>
<proteinExistence type="predicted"/>
<sequence>MPTRHPNGNPHPVPVSASKDLPSPPPTFVGLTDDDPSHIDPFLSTPEAVRRHLAQLKKQKKPYTMDLTIMAGKKKVHKSACIRDRCKRRFKEAVRMVVVRAARKVENAPGGIAVRYCYIVSIDLEMYRYPLPDLVEHVRTALLELKFRSLPYDADNALLFPSKSAQPLQFNVSNTLFSIRCFPMPTRHPNGNPHPVPVSASKDLPSPRLRYCYIVSIDLEMYRYPLPDLVEHVRTALLELKRKAEQAALEAQLEDLEISPRARQPDESSH</sequence>
<dbReference type="Proteomes" id="UP000321518">
    <property type="component" value="Unassembled WGS sequence"/>
</dbReference>
<feature type="region of interest" description="Disordered" evidence="1">
    <location>
        <begin position="1"/>
        <end position="35"/>
    </location>
</feature>
<name>A0A511KG50_RHOTO</name>
<dbReference type="OrthoDB" id="2537143at2759"/>
<organism evidence="2 3">
    <name type="scientific">Rhodotorula toruloides</name>
    <name type="common">Yeast</name>
    <name type="synonym">Rhodosporidium toruloides</name>
    <dbReference type="NCBI Taxonomy" id="5286"/>
    <lineage>
        <taxon>Eukaryota</taxon>
        <taxon>Fungi</taxon>
        <taxon>Dikarya</taxon>
        <taxon>Basidiomycota</taxon>
        <taxon>Pucciniomycotina</taxon>
        <taxon>Microbotryomycetes</taxon>
        <taxon>Sporidiobolales</taxon>
        <taxon>Sporidiobolaceae</taxon>
        <taxon>Rhodotorula</taxon>
    </lineage>
</organism>
<comment type="caution">
    <text evidence="2">The sequence shown here is derived from an EMBL/GenBank/DDBJ whole genome shotgun (WGS) entry which is preliminary data.</text>
</comment>